<dbReference type="STRING" id="1224164.B843_01160"/>
<dbReference type="Proteomes" id="UP000019222">
    <property type="component" value="Chromosome"/>
</dbReference>
<evidence type="ECO:0000313" key="3">
    <source>
        <dbReference type="Proteomes" id="UP000019222"/>
    </source>
</evidence>
<evidence type="ECO:0000256" key="1">
    <source>
        <dbReference type="SAM" id="Phobius"/>
    </source>
</evidence>
<dbReference type="RefSeq" id="WP_025251699.1">
    <property type="nucleotide sequence ID" value="NZ_CP004353.1"/>
</dbReference>
<dbReference type="PATRIC" id="fig|1224164.3.peg.225"/>
<feature type="transmembrane region" description="Helical" evidence="1">
    <location>
        <begin position="25"/>
        <end position="46"/>
    </location>
</feature>
<dbReference type="KEGG" id="cvt:B843_01160"/>
<protein>
    <submittedName>
        <fullName evidence="2">Uncharacterized protein</fullName>
    </submittedName>
</protein>
<dbReference type="HOGENOM" id="CLU_157816_0_0_11"/>
<sequence length="132" mass="15150">MSTPSFKDSFVAVGRETISKERNDYVYSVGVAVTALMVLAGAVYFWTPIASIVVLICAIILMWGRHMILRQVMTDMNQMRASKNLYPKDKNPEYLQFIELRAQQMLRDNRALTPLAKQEISQLLDWARAQNH</sequence>
<proteinExistence type="predicted"/>
<keyword evidence="1" id="KW-1133">Transmembrane helix</keyword>
<gene>
    <name evidence="2" type="ORF">B843_01160</name>
</gene>
<accession>W5Y541</accession>
<dbReference type="eggNOG" id="COG0561">
    <property type="taxonomic scope" value="Bacteria"/>
</dbReference>
<name>W5Y541_9CORY</name>
<keyword evidence="1" id="KW-0472">Membrane</keyword>
<dbReference type="EMBL" id="CP004353">
    <property type="protein sequence ID" value="AHI21628.1"/>
    <property type="molecule type" value="Genomic_DNA"/>
</dbReference>
<feature type="transmembrane region" description="Helical" evidence="1">
    <location>
        <begin position="52"/>
        <end position="69"/>
    </location>
</feature>
<organism evidence="2 3">
    <name type="scientific">Corynebacterium vitaeruminis DSM 20294</name>
    <dbReference type="NCBI Taxonomy" id="1224164"/>
    <lineage>
        <taxon>Bacteria</taxon>
        <taxon>Bacillati</taxon>
        <taxon>Actinomycetota</taxon>
        <taxon>Actinomycetes</taxon>
        <taxon>Mycobacteriales</taxon>
        <taxon>Corynebacteriaceae</taxon>
        <taxon>Corynebacterium</taxon>
    </lineage>
</organism>
<evidence type="ECO:0000313" key="2">
    <source>
        <dbReference type="EMBL" id="AHI21628.1"/>
    </source>
</evidence>
<dbReference type="AlphaFoldDB" id="W5Y541"/>
<keyword evidence="3" id="KW-1185">Reference proteome</keyword>
<keyword evidence="1" id="KW-0812">Transmembrane</keyword>
<reference evidence="2 3" key="1">
    <citation type="submission" date="2013-02" db="EMBL/GenBank/DDBJ databases">
        <title>The complete genome sequence of Corynebacterium vitaeruminis DSM 20294.</title>
        <authorList>
            <person name="Ruckert C."/>
            <person name="Albersmeier A."/>
            <person name="Kalinowski J."/>
        </authorList>
    </citation>
    <scope>NUCLEOTIDE SEQUENCE [LARGE SCALE GENOMIC DNA]</scope>
    <source>
        <strain evidence="3">ATCC 10234</strain>
    </source>
</reference>